<evidence type="ECO:0000313" key="3">
    <source>
        <dbReference type="EMBL" id="CAD7701486.1"/>
    </source>
</evidence>
<protein>
    <recommendedName>
        <fullName evidence="2">CID domain-containing protein</fullName>
    </recommendedName>
</protein>
<dbReference type="Gene3D" id="1.25.40.90">
    <property type="match status" value="1"/>
</dbReference>
<feature type="region of interest" description="Disordered" evidence="1">
    <location>
        <begin position="157"/>
        <end position="193"/>
    </location>
</feature>
<dbReference type="Proteomes" id="UP000708148">
    <property type="component" value="Unassembled WGS sequence"/>
</dbReference>
<comment type="caution">
    <text evidence="3">The sequence shown here is derived from an EMBL/GenBank/DDBJ whole genome shotgun (WGS) entry which is preliminary data.</text>
</comment>
<proteinExistence type="predicted"/>
<dbReference type="Pfam" id="PF04818">
    <property type="entry name" value="CID"/>
    <property type="match status" value="1"/>
</dbReference>
<feature type="compositionally biased region" description="Pro residues" evidence="1">
    <location>
        <begin position="398"/>
        <end position="410"/>
    </location>
</feature>
<sequence length="720" mass="74423">MGWAGEASFLDLLERNSRKLSKDGLDRLASIAVADEFECYKHVAALLERQMRKGKDKQRVNVLHVLSHIVRRSTRKHGQKDKYVKRLEGRLVAIGKLLREVPSEHWARIQRVVGAWRRERVFAKESLDSLGKVLPEMCSAPVEGVSEGVRRSARNKAMVHGNGPTPKSKAPVVPPPEEAQQASPGSSAVVESTAAPAVDGAELYDPYRDVASGPPSALPPSMPPVPVPPPMPVPQPAPALPPAPVHPPLPSANAAPVTVPPCPPIVPSVLPGPLAMAYGSEHTYGYNQFAPGLPHPSAPALPPPFPLYSVPPPQGLPPPIHGSLPPHLPSLGTIPAVPPPVPAPPSMPPHLLNPTPLPPSHPLPLPGPPLLYPVAQPPPPPSPPPPVPSQVGSTAPYSVPPPPPLLPPPMLHDTLPPGLGPAPAGQATEAAPPALPAAREAAVSSSGGVVRKRSEEASNLGDVDTASKRLRSSRWGPPSCDQGTDPHVGTQGPNVSDSNRGKDANDGQQCAESRCGPQPHERGIPSHGLQGADASAGSQGLSVRRDVDVLIEKARGLAAAMSRPESNRMEVQGAGTREGSADDNIGLGGVGPPPQLPASLGELDDGGSVDMSLGQSGGVPAAASLGVAPFPQGRDAQEAASTLVSQPPLPPPPASPPPLPPPPPPPTSQTKPGGEGEGMQIGDRSALDAWNRLSSEGMGLLARAAKEPGVVPNEEVAVQL</sequence>
<feature type="compositionally biased region" description="Polar residues" evidence="1">
    <location>
        <begin position="180"/>
        <end position="190"/>
    </location>
</feature>
<evidence type="ECO:0000313" key="4">
    <source>
        <dbReference type="Proteomes" id="UP000708148"/>
    </source>
</evidence>
<evidence type="ECO:0000259" key="2">
    <source>
        <dbReference type="SMART" id="SM00582"/>
    </source>
</evidence>
<dbReference type="SUPFAM" id="SSF48464">
    <property type="entry name" value="ENTH/VHS domain"/>
    <property type="match status" value="1"/>
</dbReference>
<feature type="compositionally biased region" description="Low complexity" evidence="1">
    <location>
        <begin position="411"/>
        <end position="449"/>
    </location>
</feature>
<dbReference type="EMBL" id="CAJHUC010001549">
    <property type="protein sequence ID" value="CAD7701486.1"/>
    <property type="molecule type" value="Genomic_DNA"/>
</dbReference>
<feature type="region of interest" description="Disordered" evidence="1">
    <location>
        <begin position="335"/>
        <end position="541"/>
    </location>
</feature>
<accession>A0A8S1J2Z8</accession>
<dbReference type="SMART" id="SM00582">
    <property type="entry name" value="RPR"/>
    <property type="match status" value="1"/>
</dbReference>
<feature type="compositionally biased region" description="Pro residues" evidence="1">
    <location>
        <begin position="355"/>
        <end position="388"/>
    </location>
</feature>
<dbReference type="OrthoDB" id="549095at2759"/>
<name>A0A8S1J2Z8_9CHLO</name>
<feature type="compositionally biased region" description="Pro residues" evidence="1">
    <location>
        <begin position="336"/>
        <end position="348"/>
    </location>
</feature>
<feature type="domain" description="CID" evidence="2">
    <location>
        <begin position="8"/>
        <end position="135"/>
    </location>
</feature>
<dbReference type="InterPro" id="IPR008942">
    <property type="entry name" value="ENTH_VHS"/>
</dbReference>
<feature type="region of interest" description="Disordered" evidence="1">
    <location>
        <begin position="558"/>
        <end position="686"/>
    </location>
</feature>
<feature type="compositionally biased region" description="Pro residues" evidence="1">
    <location>
        <begin position="647"/>
        <end position="667"/>
    </location>
</feature>
<evidence type="ECO:0000256" key="1">
    <source>
        <dbReference type="SAM" id="MobiDB-lite"/>
    </source>
</evidence>
<dbReference type="AlphaFoldDB" id="A0A8S1J2Z8"/>
<keyword evidence="4" id="KW-1185">Reference proteome</keyword>
<dbReference type="InterPro" id="IPR006569">
    <property type="entry name" value="CID_dom"/>
</dbReference>
<organism evidence="3 4">
    <name type="scientific">Ostreobium quekettii</name>
    <dbReference type="NCBI Taxonomy" id="121088"/>
    <lineage>
        <taxon>Eukaryota</taxon>
        <taxon>Viridiplantae</taxon>
        <taxon>Chlorophyta</taxon>
        <taxon>core chlorophytes</taxon>
        <taxon>Ulvophyceae</taxon>
        <taxon>TCBD clade</taxon>
        <taxon>Bryopsidales</taxon>
        <taxon>Ostreobineae</taxon>
        <taxon>Ostreobiaceae</taxon>
        <taxon>Ostreobium</taxon>
    </lineage>
</organism>
<gene>
    <name evidence="3" type="ORF">OSTQU699_LOCUS6845</name>
</gene>
<reference evidence="3" key="1">
    <citation type="submission" date="2020-12" db="EMBL/GenBank/DDBJ databases">
        <authorList>
            <person name="Iha C."/>
        </authorList>
    </citation>
    <scope>NUCLEOTIDE SEQUENCE</scope>
</reference>